<dbReference type="InterPro" id="IPR057326">
    <property type="entry name" value="KR_dom"/>
</dbReference>
<dbReference type="EC" id="1.1.1.100" evidence="3"/>
<evidence type="ECO:0000259" key="2">
    <source>
        <dbReference type="SMART" id="SM00822"/>
    </source>
</evidence>
<dbReference type="SUPFAM" id="SSF51735">
    <property type="entry name" value="NAD(P)-binding Rossmann-fold domains"/>
    <property type="match status" value="1"/>
</dbReference>
<protein>
    <submittedName>
        <fullName evidence="3">3-oxoacyl-[acyl-carrier-protein] reductase FabG</fullName>
        <ecNumber evidence="3">1.1.1.100</ecNumber>
    </submittedName>
</protein>
<reference evidence="3 4" key="1">
    <citation type="journal article" date="2020" name="Syst. Appl. Microbiol.">
        <title>Alienimonas chondri sp. nov., a novel planctomycete isolated from the biofilm of the red alga Chondrus crispus.</title>
        <authorList>
            <person name="Vitorino I."/>
            <person name="Albuquerque L."/>
            <person name="Wiegand S."/>
            <person name="Kallscheuer N."/>
            <person name="da Costa M.S."/>
            <person name="Lobo-da-Cunha A."/>
            <person name="Jogler C."/>
            <person name="Lage O.M."/>
        </authorList>
    </citation>
    <scope>NUCLEOTIDE SEQUENCE [LARGE SCALE GENOMIC DNA]</scope>
    <source>
        <strain evidence="3 4">LzC2</strain>
    </source>
</reference>
<dbReference type="InterPro" id="IPR002347">
    <property type="entry name" value="SDR_fam"/>
</dbReference>
<dbReference type="PRINTS" id="PR00080">
    <property type="entry name" value="SDRFAMILY"/>
</dbReference>
<name>A0ABX1VJ48_9PLAN</name>
<dbReference type="PANTHER" id="PTHR42879:SF2">
    <property type="entry name" value="3-OXOACYL-[ACYL-CARRIER-PROTEIN] REDUCTASE FABG"/>
    <property type="match status" value="1"/>
</dbReference>
<dbReference type="Proteomes" id="UP000609651">
    <property type="component" value="Unassembled WGS sequence"/>
</dbReference>
<evidence type="ECO:0000313" key="3">
    <source>
        <dbReference type="EMBL" id="NNJ27560.1"/>
    </source>
</evidence>
<dbReference type="Pfam" id="PF13561">
    <property type="entry name" value="adh_short_C2"/>
    <property type="match status" value="1"/>
</dbReference>
<dbReference type="SMART" id="SM00822">
    <property type="entry name" value="PKS_KR"/>
    <property type="match status" value="1"/>
</dbReference>
<dbReference type="RefSeq" id="WP_171189469.1">
    <property type="nucleotide sequence ID" value="NZ_WTPX01000167.1"/>
</dbReference>
<dbReference type="InterPro" id="IPR050259">
    <property type="entry name" value="SDR"/>
</dbReference>
<dbReference type="Gene3D" id="3.40.50.720">
    <property type="entry name" value="NAD(P)-binding Rossmann-like Domain"/>
    <property type="match status" value="1"/>
</dbReference>
<dbReference type="InterPro" id="IPR036291">
    <property type="entry name" value="NAD(P)-bd_dom_sf"/>
</dbReference>
<comment type="similarity">
    <text evidence="1">Belongs to the short-chain dehydrogenases/reductases (SDR) family.</text>
</comment>
<sequence>MDLQLSEKTTLVTGSTAGIGRAIAARLASEGARVIVNGRSQDSVDAAVAELTAELTGETGGMLVGFAGDLSTAEAAEQLFAAHPAVDVLVNNLGIFEATPFEKITDEDWTRFFTVNVLSGVRLARLYLPGMRQRDWGRILFISSESGIQIPTEMVHYGMTKTAQLAVSRGLAETVAGTGITVNSVLPGPTKSRGVVDFIDGLGEGGASEAEVEKQFFEEARPTSLIKRFAEPEEVASLVAYLASPLASATTGAAVRVDGGIVKSCF</sequence>
<dbReference type="PANTHER" id="PTHR42879">
    <property type="entry name" value="3-OXOACYL-(ACYL-CARRIER-PROTEIN) REDUCTASE"/>
    <property type="match status" value="1"/>
</dbReference>
<dbReference type="GO" id="GO:0004316">
    <property type="term" value="F:3-oxoacyl-[acyl-carrier-protein] reductase (NADPH) activity"/>
    <property type="evidence" value="ECO:0007669"/>
    <property type="project" value="UniProtKB-EC"/>
</dbReference>
<dbReference type="EMBL" id="WTPX01000167">
    <property type="protein sequence ID" value="NNJ27560.1"/>
    <property type="molecule type" value="Genomic_DNA"/>
</dbReference>
<dbReference type="CDD" id="cd05233">
    <property type="entry name" value="SDR_c"/>
    <property type="match status" value="1"/>
</dbReference>
<gene>
    <name evidence="3" type="primary">fabG_5</name>
    <name evidence="3" type="ORF">LzC2_36650</name>
</gene>
<keyword evidence="3" id="KW-0560">Oxidoreductase</keyword>
<feature type="domain" description="Ketoreductase" evidence="2">
    <location>
        <begin position="8"/>
        <end position="183"/>
    </location>
</feature>
<keyword evidence="4" id="KW-1185">Reference proteome</keyword>
<accession>A0ABX1VJ48</accession>
<proteinExistence type="inferred from homology"/>
<evidence type="ECO:0000256" key="1">
    <source>
        <dbReference type="ARBA" id="ARBA00006484"/>
    </source>
</evidence>
<comment type="caution">
    <text evidence="3">The sequence shown here is derived from an EMBL/GenBank/DDBJ whole genome shotgun (WGS) entry which is preliminary data.</text>
</comment>
<evidence type="ECO:0000313" key="4">
    <source>
        <dbReference type="Proteomes" id="UP000609651"/>
    </source>
</evidence>
<dbReference type="PRINTS" id="PR00081">
    <property type="entry name" value="GDHRDH"/>
</dbReference>
<organism evidence="3 4">
    <name type="scientific">Alienimonas chondri</name>
    <dbReference type="NCBI Taxonomy" id="2681879"/>
    <lineage>
        <taxon>Bacteria</taxon>
        <taxon>Pseudomonadati</taxon>
        <taxon>Planctomycetota</taxon>
        <taxon>Planctomycetia</taxon>
        <taxon>Planctomycetales</taxon>
        <taxon>Planctomycetaceae</taxon>
        <taxon>Alienimonas</taxon>
    </lineage>
</organism>